<dbReference type="Proteomes" id="UP000218334">
    <property type="component" value="Unassembled WGS sequence"/>
</dbReference>
<reference evidence="2" key="1">
    <citation type="journal article" date="2017" name="Nat. Ecol. Evol.">
        <title>Genome expansion and lineage-specific genetic innovations in the forest pathogenic fungi Armillaria.</title>
        <authorList>
            <person name="Sipos G."/>
            <person name="Prasanna A.N."/>
            <person name="Walter M.C."/>
            <person name="O'Connor E."/>
            <person name="Balint B."/>
            <person name="Krizsan K."/>
            <person name="Kiss B."/>
            <person name="Hess J."/>
            <person name="Varga T."/>
            <person name="Slot J."/>
            <person name="Riley R."/>
            <person name="Boka B."/>
            <person name="Rigling D."/>
            <person name="Barry K."/>
            <person name="Lee J."/>
            <person name="Mihaltcheva S."/>
            <person name="LaButti K."/>
            <person name="Lipzen A."/>
            <person name="Waldron R."/>
            <person name="Moloney N.M."/>
            <person name="Sperisen C."/>
            <person name="Kredics L."/>
            <person name="Vagvoelgyi C."/>
            <person name="Patrignani A."/>
            <person name="Fitzpatrick D."/>
            <person name="Nagy I."/>
            <person name="Doyle S."/>
            <person name="Anderson J.B."/>
            <person name="Grigoriev I.V."/>
            <person name="Gueldener U."/>
            <person name="Muensterkoetter M."/>
            <person name="Nagy L.G."/>
        </authorList>
    </citation>
    <scope>NUCLEOTIDE SEQUENCE [LARGE SCALE GENOMIC DNA]</scope>
    <source>
        <strain evidence="2">28-4</strain>
    </source>
</reference>
<gene>
    <name evidence="1" type="ORF">ARMSODRAFT_453385</name>
</gene>
<keyword evidence="2" id="KW-1185">Reference proteome</keyword>
<evidence type="ECO:0000313" key="2">
    <source>
        <dbReference type="Proteomes" id="UP000218334"/>
    </source>
</evidence>
<proteinExistence type="predicted"/>
<accession>A0A2H3B1W5</accession>
<dbReference type="AlphaFoldDB" id="A0A2H3B1W5"/>
<protein>
    <submittedName>
        <fullName evidence="1">Uncharacterized protein</fullName>
    </submittedName>
</protein>
<dbReference type="EMBL" id="KZ293449">
    <property type="protein sequence ID" value="PBK64855.1"/>
    <property type="molecule type" value="Genomic_DNA"/>
</dbReference>
<evidence type="ECO:0000313" key="1">
    <source>
        <dbReference type="EMBL" id="PBK64855.1"/>
    </source>
</evidence>
<name>A0A2H3B1W5_9AGAR</name>
<organism evidence="1 2">
    <name type="scientific">Armillaria solidipes</name>
    <dbReference type="NCBI Taxonomy" id="1076256"/>
    <lineage>
        <taxon>Eukaryota</taxon>
        <taxon>Fungi</taxon>
        <taxon>Dikarya</taxon>
        <taxon>Basidiomycota</taxon>
        <taxon>Agaricomycotina</taxon>
        <taxon>Agaricomycetes</taxon>
        <taxon>Agaricomycetidae</taxon>
        <taxon>Agaricales</taxon>
        <taxon>Marasmiineae</taxon>
        <taxon>Physalacriaceae</taxon>
        <taxon>Armillaria</taxon>
    </lineage>
</organism>
<sequence length="97" mass="11305">MRLTDTRPRMDHLVLKCTTSSFPLLNCSRSVCEGGRLIRLIWLSSSARPPVPSTKPFGELTKVLVLVRKWKERWVRRQVDGWRYEQIGVDGHLERVC</sequence>